<proteinExistence type="predicted"/>
<dbReference type="InterPro" id="IPR000792">
    <property type="entry name" value="Tscrpt_reg_LuxR_C"/>
</dbReference>
<dbReference type="PRINTS" id="PR00038">
    <property type="entry name" value="HTHLUXR"/>
</dbReference>
<dbReference type="PANTHER" id="PTHR43214">
    <property type="entry name" value="TWO-COMPONENT RESPONSE REGULATOR"/>
    <property type="match status" value="1"/>
</dbReference>
<feature type="domain" description="Response regulatory" evidence="7">
    <location>
        <begin position="4"/>
        <end position="122"/>
    </location>
</feature>
<dbReference type="InterPro" id="IPR011006">
    <property type="entry name" value="CheY-like_superfamily"/>
</dbReference>
<dbReference type="InterPro" id="IPR039420">
    <property type="entry name" value="WalR-like"/>
</dbReference>
<evidence type="ECO:0000256" key="4">
    <source>
        <dbReference type="ARBA" id="ARBA00023163"/>
    </source>
</evidence>
<dbReference type="RefSeq" id="WP_341840301.1">
    <property type="nucleotide sequence ID" value="NZ_CP149792.1"/>
</dbReference>
<dbReference type="Proteomes" id="UP001449657">
    <property type="component" value="Chromosome"/>
</dbReference>
<dbReference type="InterPro" id="IPR058245">
    <property type="entry name" value="NreC/VraR/RcsB-like_REC"/>
</dbReference>
<dbReference type="Pfam" id="PF00196">
    <property type="entry name" value="GerE"/>
    <property type="match status" value="1"/>
</dbReference>
<dbReference type="SUPFAM" id="SSF52172">
    <property type="entry name" value="CheY-like"/>
    <property type="match status" value="1"/>
</dbReference>
<dbReference type="SUPFAM" id="SSF46894">
    <property type="entry name" value="C-terminal effector domain of the bipartite response regulators"/>
    <property type="match status" value="1"/>
</dbReference>
<dbReference type="SMART" id="SM00421">
    <property type="entry name" value="HTH_LUXR"/>
    <property type="match status" value="1"/>
</dbReference>
<dbReference type="PROSITE" id="PS50043">
    <property type="entry name" value="HTH_LUXR_2"/>
    <property type="match status" value="1"/>
</dbReference>
<keyword evidence="4" id="KW-0804">Transcription</keyword>
<dbReference type="InterPro" id="IPR036388">
    <property type="entry name" value="WH-like_DNA-bd_sf"/>
</dbReference>
<dbReference type="InterPro" id="IPR001789">
    <property type="entry name" value="Sig_transdc_resp-reg_receiver"/>
</dbReference>
<protein>
    <submittedName>
        <fullName evidence="8">Response regulator transcription factor</fullName>
    </submittedName>
</protein>
<dbReference type="EMBL" id="CP150096">
    <property type="protein sequence ID" value="WZN45549.1"/>
    <property type="molecule type" value="Genomic_DNA"/>
</dbReference>
<evidence type="ECO:0000256" key="5">
    <source>
        <dbReference type="PROSITE-ProRule" id="PRU00169"/>
    </source>
</evidence>
<dbReference type="SMART" id="SM00448">
    <property type="entry name" value="REC"/>
    <property type="match status" value="1"/>
</dbReference>
<dbReference type="InterPro" id="IPR016032">
    <property type="entry name" value="Sig_transdc_resp-reg_C-effctor"/>
</dbReference>
<evidence type="ECO:0000256" key="1">
    <source>
        <dbReference type="ARBA" id="ARBA00022553"/>
    </source>
</evidence>
<dbReference type="Gene3D" id="3.40.50.2300">
    <property type="match status" value="1"/>
</dbReference>
<feature type="modified residue" description="4-aspartylphosphate" evidence="5">
    <location>
        <position position="57"/>
    </location>
</feature>
<organism evidence="8 9">
    <name type="scientific">Chitinophaga caseinilytica</name>
    <dbReference type="NCBI Taxonomy" id="2267521"/>
    <lineage>
        <taxon>Bacteria</taxon>
        <taxon>Pseudomonadati</taxon>
        <taxon>Bacteroidota</taxon>
        <taxon>Chitinophagia</taxon>
        <taxon>Chitinophagales</taxon>
        <taxon>Chitinophagaceae</taxon>
        <taxon>Chitinophaga</taxon>
    </lineage>
</organism>
<feature type="domain" description="HTH luxR-type" evidence="6">
    <location>
        <begin position="146"/>
        <end position="211"/>
    </location>
</feature>
<keyword evidence="3" id="KW-0238">DNA-binding</keyword>
<dbReference type="CDD" id="cd17535">
    <property type="entry name" value="REC_NarL-like"/>
    <property type="match status" value="1"/>
</dbReference>
<sequence>MTYSIVIVDDHLLIAKAVAAIVEGFRDFEVLYEAENGQVLTERFKQPRHVPDIVLLDITMPVMDGFETAAWLKEHHPGVLVMALSVQDDEDALIRMIKHGARGYLHKNVHPTELEKALYTLVNKGMYFPEWATSKVFRTLAEERAEAPATPRLSDREIEFLQFAATELTYREIGEKMFCSPRTVESYRDSLFEKLGLKTRVGLVMYAVKSGLVKL</sequence>
<gene>
    <name evidence="8" type="ORF">WJU22_21860</name>
</gene>
<dbReference type="Gene3D" id="1.10.10.10">
    <property type="entry name" value="Winged helix-like DNA-binding domain superfamily/Winged helix DNA-binding domain"/>
    <property type="match status" value="1"/>
</dbReference>
<dbReference type="CDD" id="cd06170">
    <property type="entry name" value="LuxR_C_like"/>
    <property type="match status" value="1"/>
</dbReference>
<name>A0ABZ2YZV5_9BACT</name>
<dbReference type="PROSITE" id="PS50110">
    <property type="entry name" value="RESPONSE_REGULATORY"/>
    <property type="match status" value="1"/>
</dbReference>
<accession>A0ABZ2YZV5</accession>
<evidence type="ECO:0000259" key="7">
    <source>
        <dbReference type="PROSITE" id="PS50110"/>
    </source>
</evidence>
<keyword evidence="1 5" id="KW-0597">Phosphoprotein</keyword>
<evidence type="ECO:0000259" key="6">
    <source>
        <dbReference type="PROSITE" id="PS50043"/>
    </source>
</evidence>
<evidence type="ECO:0000256" key="3">
    <source>
        <dbReference type="ARBA" id="ARBA00023125"/>
    </source>
</evidence>
<keyword evidence="9" id="KW-1185">Reference proteome</keyword>
<evidence type="ECO:0000313" key="8">
    <source>
        <dbReference type="EMBL" id="WZN45549.1"/>
    </source>
</evidence>
<dbReference type="PANTHER" id="PTHR43214:SF41">
    <property type="entry name" value="NITRATE_NITRITE RESPONSE REGULATOR PROTEIN NARP"/>
    <property type="match status" value="1"/>
</dbReference>
<evidence type="ECO:0000256" key="2">
    <source>
        <dbReference type="ARBA" id="ARBA00023015"/>
    </source>
</evidence>
<dbReference type="Pfam" id="PF00072">
    <property type="entry name" value="Response_reg"/>
    <property type="match status" value="1"/>
</dbReference>
<evidence type="ECO:0000313" key="9">
    <source>
        <dbReference type="Proteomes" id="UP001449657"/>
    </source>
</evidence>
<keyword evidence="2" id="KW-0805">Transcription regulation</keyword>
<reference evidence="8 9" key="1">
    <citation type="submission" date="2024-03" db="EMBL/GenBank/DDBJ databases">
        <title>Chitinophaga caseinilytica sp. nov., a casein hydrolysing bacterium isolated from forest soil.</title>
        <authorList>
            <person name="Lee D.S."/>
            <person name="Han D.M."/>
            <person name="Baek J.H."/>
            <person name="Choi D.G."/>
            <person name="Jeon J.H."/>
            <person name="Jeon C.O."/>
        </authorList>
    </citation>
    <scope>NUCLEOTIDE SEQUENCE [LARGE SCALE GENOMIC DNA]</scope>
    <source>
        <strain evidence="8 9">KACC 19118</strain>
    </source>
</reference>